<evidence type="ECO:0000313" key="2">
    <source>
        <dbReference type="EMBL" id="QIN85466.1"/>
    </source>
</evidence>
<organism evidence="2 3">
    <name type="scientific">Rubrobacter tropicus</name>
    <dbReference type="NCBI Taxonomy" id="2653851"/>
    <lineage>
        <taxon>Bacteria</taxon>
        <taxon>Bacillati</taxon>
        <taxon>Actinomycetota</taxon>
        <taxon>Rubrobacteria</taxon>
        <taxon>Rubrobacterales</taxon>
        <taxon>Rubrobacteraceae</taxon>
        <taxon>Rubrobacter</taxon>
    </lineage>
</organism>
<evidence type="ECO:0000313" key="3">
    <source>
        <dbReference type="Proteomes" id="UP000501452"/>
    </source>
</evidence>
<accession>A0A6G8QG22</accession>
<keyword evidence="2" id="KW-0614">Plasmid</keyword>
<reference evidence="2 3" key="1">
    <citation type="submission" date="2019-10" db="EMBL/GenBank/DDBJ databases">
        <title>Rubrobacter sp nov SCSIO 52090 isolated from a deep-sea sediment in the South China Sea.</title>
        <authorList>
            <person name="Chen R.W."/>
        </authorList>
    </citation>
    <scope>NUCLEOTIDE SEQUENCE [LARGE SCALE GENOMIC DNA]</scope>
    <source>
        <strain evidence="2 3">SCSIO 52909</strain>
        <plasmid evidence="2 3">unnamed1</plasmid>
    </source>
</reference>
<feature type="compositionally biased region" description="Basic and acidic residues" evidence="1">
    <location>
        <begin position="95"/>
        <end position="108"/>
    </location>
</feature>
<gene>
    <name evidence="2" type="ORF">GBA63_22455</name>
</gene>
<protein>
    <submittedName>
        <fullName evidence="2">Uncharacterized protein</fullName>
    </submittedName>
</protein>
<dbReference type="AlphaFoldDB" id="A0A6G8QG22"/>
<proteinExistence type="predicted"/>
<sequence length="151" mass="16865">MNPDATDPGRFEIEAGTMESFLDLLSRREDERIPSEDETVPRRAVFVAPLRHARTTEEGIPIITRRVQAAFAHGRDLVTLTYVTADGFEMSPPAEDERRNSARQEEVLDRTTARVQQGLEDLGLSLPILTAWMKLPGSTGRADRSEREGSS</sequence>
<dbReference type="EMBL" id="CP045120">
    <property type="protein sequence ID" value="QIN85466.1"/>
    <property type="molecule type" value="Genomic_DNA"/>
</dbReference>
<dbReference type="RefSeq" id="WP_166180794.1">
    <property type="nucleotide sequence ID" value="NZ_CP045120.1"/>
</dbReference>
<dbReference type="Proteomes" id="UP000501452">
    <property type="component" value="Plasmid unnamed1"/>
</dbReference>
<evidence type="ECO:0000256" key="1">
    <source>
        <dbReference type="SAM" id="MobiDB-lite"/>
    </source>
</evidence>
<feature type="region of interest" description="Disordered" evidence="1">
    <location>
        <begin position="88"/>
        <end position="108"/>
    </location>
</feature>
<name>A0A6G8QG22_9ACTN</name>
<keyword evidence="3" id="KW-1185">Reference proteome</keyword>
<geneLocation type="plasmid" evidence="2 3">
    <name>unnamed1</name>
</geneLocation>
<dbReference type="KEGG" id="rub:GBA63_22455"/>